<evidence type="ECO:0000313" key="4">
    <source>
        <dbReference type="EMBL" id="GHJ87632.1"/>
    </source>
</evidence>
<dbReference type="AlphaFoldDB" id="A0A8H3TUY3"/>
<feature type="compositionally biased region" description="Gly residues" evidence="1">
    <location>
        <begin position="73"/>
        <end position="83"/>
    </location>
</feature>
<feature type="domain" description="Far11/STRP C-terminal" evidence="3">
    <location>
        <begin position="561"/>
        <end position="1042"/>
    </location>
</feature>
<dbReference type="GO" id="GO:0007010">
    <property type="term" value="P:cytoskeleton organization"/>
    <property type="evidence" value="ECO:0007669"/>
    <property type="project" value="TreeGrafter"/>
</dbReference>
<evidence type="ECO:0000313" key="5">
    <source>
        <dbReference type="Proteomes" id="UP000620104"/>
    </source>
</evidence>
<sequence>MNSLTSSISKMMQRPQPAPAPSKPDTDASSSGGVVVVVDSDSGAAQADLASLQPSTSYASRVPQHVQSRTTGPGDGMASGISGGPQPQTTTTTTTPTTTLLRRPTLVRGGSGPEAPEAGQTRPTARTMGNGQQGMGGEEGGEGAAGGMPKVKPQQFDFHYEDSSDILSELSEFFPYAEMSHLLDNLHEFQIDVGQDAKWTEEDLAARRNYVQMQVEWLEHRDLEERMKAARRLTYLIQGNFAECAGPEYQLHWIIENARLVRAADGLSSALVALKDACVRHDTVSRAISTHEQNIQAQRQAEEQQAGQPTLSMPPLAVPEDLHRAIEDLNAEIGVYLGIIYFVIEVFRNDETFGDELMAMEEPLPVYLLGLVASLRDKPHKGFPVKKLLLVVWKTVLACFGGLKDIRKAVALQRDLAGLPPIKRDFTKVSPAGMTTFHKEITVKYPTFEVPAAVKKSGLNPEKLAEAMSPIPVRSHYHTSIEDGLPSTFVSRSSLQNKMGPGGQPGQQGTGSLPQPGTPAPSPPPTPQMKPKKLQYQTDQTRPFVFPFSRSELSDPSRMVPFAIDEAEKLYNRHIHVSLGLYQLQKIREEYIREESGLGSSGLIGFTKLAFDDECDEEDDQAWQEYQTMDWRYEEKEMLAQSQGDNVALKAAQQARLSLKRLYRVERVYKAILPCSQSIVVVLLKLLLATVTGNPTANANANQHPGSPGAEVPAEVVETPPQTLEEVDVARHREITSKAVSAILLLLLKWFKASHIIKFQHLATLLIDSNCLLLILKMFGFQDLLNTVQTRNEWEDHDFFRYCYLNFSPERHSRHHVDLFDHKPKPNSIRVGADGEEIEIIHEYSWRNFFYSINFIRVVHQLTKRRPARISLLVQYKSSQILKRLLRVTHPMLQLQVLKVLKSQVPFCGRKWRQSNMKTITAIYLNCKPELRDEWLAAIDIDTEVEESNAAENALRTLIKFYHSKHYAIPHAGPDHHRRSDSLASGGSIDYGSGHHVASSNGSGSMHRTDSDIFPPNRTMPRRETDDDYNIETIMGAWLYEYEDLIAEVLGIDKAEEHVQQGLDLLSSPGGRRSSFTNTFRADNTPWSRLNEIMKSRGMAGDEAISDSESVVSIGELGPDARFSTYDMDQEIADEPEDSFAARQRRKSTGNENTWEHISPEISLLPKSPNERSRRRSSSGSSPLRPVIAPSAATDWSDLGTFEEDEEEPGPMPIQGGTEDEEARGHMPADEVEAFFQV</sequence>
<evidence type="ECO:0000256" key="1">
    <source>
        <dbReference type="SAM" id="MobiDB-lite"/>
    </source>
</evidence>
<dbReference type="Proteomes" id="UP000620104">
    <property type="component" value="Unassembled WGS sequence"/>
</dbReference>
<feature type="region of interest" description="Disordered" evidence="1">
    <location>
        <begin position="1137"/>
        <end position="1226"/>
    </location>
</feature>
<feature type="compositionally biased region" description="Low complexity" evidence="1">
    <location>
        <begin position="85"/>
        <end position="104"/>
    </location>
</feature>
<dbReference type="PANTHER" id="PTHR13239:SF4">
    <property type="entry name" value="AT25231P"/>
    <property type="match status" value="1"/>
</dbReference>
<dbReference type="OrthoDB" id="18234at2759"/>
<name>A0A8H3TUY3_9TREE</name>
<proteinExistence type="predicted"/>
<dbReference type="InterPro" id="IPR021819">
    <property type="entry name" value="Far11/STRP_C"/>
</dbReference>
<dbReference type="PANTHER" id="PTHR13239">
    <property type="entry name" value="PROTEIN REQUIRED FOR HYPHAL ANASTOMOSIS HAM-2"/>
    <property type="match status" value="1"/>
</dbReference>
<feature type="compositionally biased region" description="Pro residues" evidence="1">
    <location>
        <begin position="516"/>
        <end position="528"/>
    </location>
</feature>
<evidence type="ECO:0000259" key="2">
    <source>
        <dbReference type="SMART" id="SM01292"/>
    </source>
</evidence>
<comment type="caution">
    <text evidence="4">The sequence shown here is derived from an EMBL/GenBank/DDBJ whole genome shotgun (WGS) entry which is preliminary data.</text>
</comment>
<evidence type="ECO:0000259" key="3">
    <source>
        <dbReference type="SMART" id="SM01293"/>
    </source>
</evidence>
<feature type="compositionally biased region" description="Gly residues" evidence="1">
    <location>
        <begin position="131"/>
        <end position="146"/>
    </location>
</feature>
<feature type="region of interest" description="Disordered" evidence="1">
    <location>
        <begin position="1"/>
        <end position="152"/>
    </location>
</feature>
<dbReference type="InterPro" id="IPR012486">
    <property type="entry name" value="Far11/STRP_N"/>
</dbReference>
<dbReference type="GO" id="GO:0005829">
    <property type="term" value="C:cytosol"/>
    <property type="evidence" value="ECO:0007669"/>
    <property type="project" value="TreeGrafter"/>
</dbReference>
<dbReference type="EMBL" id="BLZA01000023">
    <property type="protein sequence ID" value="GHJ87632.1"/>
    <property type="molecule type" value="Genomic_DNA"/>
</dbReference>
<dbReference type="Pfam" id="PF07923">
    <property type="entry name" value="N1221"/>
    <property type="match status" value="1"/>
</dbReference>
<gene>
    <name evidence="4" type="ORF">NliqN6_4034</name>
</gene>
<dbReference type="SMART" id="SM01293">
    <property type="entry name" value="DUF3402"/>
    <property type="match status" value="1"/>
</dbReference>
<reference evidence="4" key="1">
    <citation type="submission" date="2020-07" db="EMBL/GenBank/DDBJ databases">
        <title>Draft Genome Sequence of a Deep-Sea Yeast, Naganishia (Cryptococcus) liquefaciens strain N6.</title>
        <authorList>
            <person name="Han Y.W."/>
            <person name="Kajitani R."/>
            <person name="Morimoto H."/>
            <person name="Parhat M."/>
            <person name="Tsubouchi H."/>
            <person name="Bakenova O."/>
            <person name="Ogata M."/>
            <person name="Argunhan B."/>
            <person name="Aoki R."/>
            <person name="Kajiwara S."/>
            <person name="Itoh T."/>
            <person name="Iwasaki H."/>
        </authorList>
    </citation>
    <scope>NUCLEOTIDE SEQUENCE</scope>
    <source>
        <strain evidence="4">N6</strain>
    </source>
</reference>
<feature type="domain" description="Far11/STRP N-terminal" evidence="2">
    <location>
        <begin position="153"/>
        <end position="463"/>
    </location>
</feature>
<dbReference type="SMART" id="SM01292">
    <property type="entry name" value="N1221"/>
    <property type="match status" value="1"/>
</dbReference>
<dbReference type="Pfam" id="PF11882">
    <property type="entry name" value="DUF3402"/>
    <property type="match status" value="1"/>
</dbReference>
<protein>
    <recommendedName>
        <fullName evidence="6">Factor arrest protein 11</fullName>
    </recommendedName>
</protein>
<keyword evidence="5" id="KW-1185">Reference proteome</keyword>
<feature type="region of interest" description="Disordered" evidence="1">
    <location>
        <begin position="491"/>
        <end position="537"/>
    </location>
</feature>
<feature type="compositionally biased region" description="Gly residues" evidence="1">
    <location>
        <begin position="500"/>
        <end position="509"/>
    </location>
</feature>
<feature type="compositionally biased region" description="Polar residues" evidence="1">
    <location>
        <begin position="52"/>
        <end position="71"/>
    </location>
</feature>
<feature type="compositionally biased region" description="Low complexity" evidence="1">
    <location>
        <begin position="27"/>
        <end position="45"/>
    </location>
</feature>
<feature type="region of interest" description="Disordered" evidence="1">
    <location>
        <begin position="994"/>
        <end position="1024"/>
    </location>
</feature>
<evidence type="ECO:0008006" key="6">
    <source>
        <dbReference type="Google" id="ProtNLM"/>
    </source>
</evidence>
<feature type="compositionally biased region" description="Polar residues" evidence="1">
    <location>
        <begin position="1"/>
        <end position="10"/>
    </location>
</feature>
<organism evidence="4 5">
    <name type="scientific">Naganishia liquefaciens</name>
    <dbReference type="NCBI Taxonomy" id="104408"/>
    <lineage>
        <taxon>Eukaryota</taxon>
        <taxon>Fungi</taxon>
        <taxon>Dikarya</taxon>
        <taxon>Basidiomycota</taxon>
        <taxon>Agaricomycotina</taxon>
        <taxon>Tremellomycetes</taxon>
        <taxon>Filobasidiales</taxon>
        <taxon>Filobasidiaceae</taxon>
        <taxon>Naganishia</taxon>
    </lineage>
</organism>
<accession>A0A8H3TUY3</accession>
<dbReference type="InterPro" id="IPR040185">
    <property type="entry name" value="Far11/STRP"/>
</dbReference>